<evidence type="ECO:0000256" key="1">
    <source>
        <dbReference type="SAM" id="SignalP"/>
    </source>
</evidence>
<proteinExistence type="predicted"/>
<name>A0ABX4NQV8_9LEPT</name>
<gene>
    <name evidence="2" type="ORF">CH367_04125</name>
</gene>
<evidence type="ECO:0000313" key="3">
    <source>
        <dbReference type="Proteomes" id="UP000231879"/>
    </source>
</evidence>
<dbReference type="Proteomes" id="UP000231879">
    <property type="component" value="Unassembled WGS sequence"/>
</dbReference>
<keyword evidence="1" id="KW-0732">Signal</keyword>
<comment type="caution">
    <text evidence="2">The sequence shown here is derived from an EMBL/GenBank/DDBJ whole genome shotgun (WGS) entry which is preliminary data.</text>
</comment>
<keyword evidence="3" id="KW-1185">Reference proteome</keyword>
<sequence length="399" mass="44336">MKKIRIVVLSILIFLFTNSLIYAQNETKPPGPAGNDQNANADKQNQSNIANAASASNSSMQKYLEAFDHRLRFRIGAGIGDLSPAILDETGPSWLKNSLFRQVTDPGAPLAIPYTSSKNLDIFTQHSDISYGWKNKIDLSFSQDSVSGKYGRENPASVNFVSPRTDRYYASAFEGKRLINFRGVSQTFRLSYTHPILSWLMIGPSIGIHRYSERNEISFGSYSVTRETASNPNQVTWSIGGSINAEYTMSGILPGIFIKAKILPWLEIRSRFELLSRKGNFSVFGSQILDQASASGQNTYFASVPAYGGSAKDSGTLFMVEASLRYCRFSLDIGVLRQDITRKYNSYYGDTLGSIARADYTAGSQGIGFSEMSSSYKQTINEIYVMPGVSFHMEDWKIY</sequence>
<feature type="signal peptide" evidence="1">
    <location>
        <begin position="1"/>
        <end position="23"/>
    </location>
</feature>
<evidence type="ECO:0000313" key="2">
    <source>
        <dbReference type="EMBL" id="PJZ59214.1"/>
    </source>
</evidence>
<dbReference type="EMBL" id="NPDS01000001">
    <property type="protein sequence ID" value="PJZ59214.1"/>
    <property type="molecule type" value="Genomic_DNA"/>
</dbReference>
<reference evidence="2 3" key="1">
    <citation type="submission" date="2017-07" db="EMBL/GenBank/DDBJ databases">
        <title>Leptospira spp. isolated from tropical soils.</title>
        <authorList>
            <person name="Thibeaux R."/>
            <person name="Iraola G."/>
            <person name="Ferres I."/>
            <person name="Bierque E."/>
            <person name="Girault D."/>
            <person name="Soupe-Gilbert M.-E."/>
            <person name="Picardeau M."/>
            <person name="Goarant C."/>
        </authorList>
    </citation>
    <scope>NUCLEOTIDE SEQUENCE [LARGE SCALE GENOMIC DNA]</scope>
    <source>
        <strain evidence="2 3">FH4-C-A1</strain>
    </source>
</reference>
<dbReference type="RefSeq" id="WP_100761182.1">
    <property type="nucleotide sequence ID" value="NZ_NPDS01000001.1"/>
</dbReference>
<protein>
    <recommendedName>
        <fullName evidence="4">Porin</fullName>
    </recommendedName>
</protein>
<evidence type="ECO:0008006" key="4">
    <source>
        <dbReference type="Google" id="ProtNLM"/>
    </source>
</evidence>
<feature type="chain" id="PRO_5045186295" description="Porin" evidence="1">
    <location>
        <begin position="24"/>
        <end position="399"/>
    </location>
</feature>
<organism evidence="2 3">
    <name type="scientific">Leptospira barantonii</name>
    <dbReference type="NCBI Taxonomy" id="2023184"/>
    <lineage>
        <taxon>Bacteria</taxon>
        <taxon>Pseudomonadati</taxon>
        <taxon>Spirochaetota</taxon>
        <taxon>Spirochaetia</taxon>
        <taxon>Leptospirales</taxon>
        <taxon>Leptospiraceae</taxon>
        <taxon>Leptospira</taxon>
    </lineage>
</organism>
<accession>A0ABX4NQV8</accession>